<name>G8YQL0_PICSO</name>
<proteinExistence type="predicted"/>
<accession>G8YQL0</accession>
<keyword evidence="3" id="KW-1185">Reference proteome</keyword>
<sequence length="87" mass="9886">MVVHSPACDVSGHSIHSVETRRRLPAGVVFFWTYPAASGEYPPVYPKMALQLPQMVMCICAPLEAIRLPFESCRIYCYFHSRSRLLV</sequence>
<reference evidence="3" key="2">
    <citation type="journal article" date="2012" name="G3 (Bethesda)">
        <title>Pichia sorbitophila, an interspecies yeast hybrid reveals early steps of genome resolution following polyploidization.</title>
        <authorList>
            <person name="Leh Louis V."/>
            <person name="Despons L."/>
            <person name="Friedrich A."/>
            <person name="Martin T."/>
            <person name="Durrens P."/>
            <person name="Casaregola S."/>
            <person name="Neuveglise C."/>
            <person name="Fairhead C."/>
            <person name="Marck C."/>
            <person name="Cruz J.A."/>
            <person name="Straub M.L."/>
            <person name="Kugler V."/>
            <person name="Sacerdot C."/>
            <person name="Uzunov Z."/>
            <person name="Thierry A."/>
            <person name="Weiss S."/>
            <person name="Bleykasten C."/>
            <person name="De Montigny J."/>
            <person name="Jacques N."/>
            <person name="Jung P."/>
            <person name="Lemaire M."/>
            <person name="Mallet S."/>
            <person name="Morel G."/>
            <person name="Richard G.F."/>
            <person name="Sarkar A."/>
            <person name="Savel G."/>
            <person name="Schacherer J."/>
            <person name="Seret M.L."/>
            <person name="Talla E."/>
            <person name="Samson G."/>
            <person name="Jubin C."/>
            <person name="Poulain J."/>
            <person name="Vacherie B."/>
            <person name="Barbe V."/>
            <person name="Pelletier E."/>
            <person name="Sherman D.J."/>
            <person name="Westhof E."/>
            <person name="Weissenbach J."/>
            <person name="Baret P.V."/>
            <person name="Wincker P."/>
            <person name="Gaillardin C."/>
            <person name="Dujon B."/>
            <person name="Souciet J.L."/>
        </authorList>
    </citation>
    <scope>NUCLEOTIDE SEQUENCE [LARGE SCALE GENOMIC DNA]</scope>
    <source>
        <strain evidence="3">ATCC MYA-4447 / BCRC 22081 / CBS 7064 / NBRC 10061 / NRRL Y-12695</strain>
    </source>
</reference>
<dbReference type="InParanoid" id="G8YQL0"/>
<organism evidence="2 3">
    <name type="scientific">Pichia sorbitophila (strain ATCC MYA-4447 / BCRC 22081 / CBS 7064 / NBRC 10061 / NRRL Y-12695)</name>
    <name type="common">Hybrid yeast</name>
    <dbReference type="NCBI Taxonomy" id="559304"/>
    <lineage>
        <taxon>Eukaryota</taxon>
        <taxon>Fungi</taxon>
        <taxon>Dikarya</taxon>
        <taxon>Ascomycota</taxon>
        <taxon>Saccharomycotina</taxon>
        <taxon>Pichiomycetes</taxon>
        <taxon>Debaryomycetaceae</taxon>
        <taxon>Millerozyma</taxon>
    </lineage>
</organism>
<dbReference type="HOGENOM" id="CLU_2484091_0_0_1"/>
<dbReference type="AlphaFoldDB" id="G8YQL0"/>
<reference evidence="2" key="1">
    <citation type="submission" date="2011-10" db="EMBL/GenBank/DDBJ databases">
        <authorList>
            <person name="Genoscope - CEA"/>
        </authorList>
    </citation>
    <scope>NUCLEOTIDE SEQUENCE</scope>
</reference>
<gene>
    <name evidence="2" type="primary">Piso0_000980</name>
    <name evidence="1" type="ORF">GNLVRS01_PISO0C08252g</name>
    <name evidence="2" type="ORF">GNLVRS01_PISO0D08319g</name>
</gene>
<dbReference type="EMBL" id="FO082056">
    <property type="protein sequence ID" value="CCE78945.1"/>
    <property type="molecule type" value="Genomic_DNA"/>
</dbReference>
<evidence type="ECO:0000313" key="3">
    <source>
        <dbReference type="Proteomes" id="UP000005222"/>
    </source>
</evidence>
<dbReference type="Proteomes" id="UP000005222">
    <property type="component" value="Chromosome C"/>
</dbReference>
<dbReference type="Proteomes" id="UP000005222">
    <property type="component" value="Chromosome D"/>
</dbReference>
<dbReference type="EMBL" id="FO082057">
    <property type="protein sequence ID" value="CCE78359.1"/>
    <property type="molecule type" value="Genomic_DNA"/>
</dbReference>
<evidence type="ECO:0000313" key="1">
    <source>
        <dbReference type="EMBL" id="CCE78359.1"/>
    </source>
</evidence>
<evidence type="ECO:0000313" key="2">
    <source>
        <dbReference type="EMBL" id="CCE78945.1"/>
    </source>
</evidence>
<protein>
    <submittedName>
        <fullName evidence="2">Piso0_000980 protein</fullName>
    </submittedName>
</protein>